<dbReference type="GO" id="GO:0005615">
    <property type="term" value="C:extracellular space"/>
    <property type="evidence" value="ECO:0007669"/>
    <property type="project" value="TreeGrafter"/>
</dbReference>
<dbReference type="GO" id="GO:0005764">
    <property type="term" value="C:lysosome"/>
    <property type="evidence" value="ECO:0007669"/>
    <property type="project" value="TreeGrafter"/>
</dbReference>
<dbReference type="GO" id="GO:0061750">
    <property type="term" value="F:acid sphingomyelin phosphodiesterase activity"/>
    <property type="evidence" value="ECO:0007669"/>
    <property type="project" value="TreeGrafter"/>
</dbReference>
<evidence type="ECO:0000259" key="10">
    <source>
        <dbReference type="Pfam" id="PF19272"/>
    </source>
</evidence>
<comment type="similarity">
    <text evidence="2">Belongs to the acid sphingomyelinase family.</text>
</comment>
<dbReference type="SUPFAM" id="SSF90257">
    <property type="entry name" value="Myosin rod fragments"/>
    <property type="match status" value="1"/>
</dbReference>
<protein>
    <submittedName>
        <fullName evidence="12">Sphingomyelin phosphodiesterase</fullName>
    </submittedName>
</protein>
<evidence type="ECO:0000313" key="11">
    <source>
        <dbReference type="Proteomes" id="UP000887561"/>
    </source>
</evidence>
<evidence type="ECO:0000256" key="5">
    <source>
        <dbReference type="ARBA" id="ARBA00023054"/>
    </source>
</evidence>
<evidence type="ECO:0000256" key="2">
    <source>
        <dbReference type="ARBA" id="ARBA00008234"/>
    </source>
</evidence>
<proteinExistence type="inferred from homology"/>
<evidence type="ECO:0000256" key="4">
    <source>
        <dbReference type="ARBA" id="ARBA00022801"/>
    </source>
</evidence>
<evidence type="ECO:0000256" key="6">
    <source>
        <dbReference type="ARBA" id="ARBA00023180"/>
    </source>
</evidence>
<dbReference type="InterPro" id="IPR045473">
    <property type="entry name" value="ASM_C"/>
</dbReference>
<sequence>LLTDAEEARAEAERAQTQIFQWQKKQEAHEYVIKDWRRQCDELSLQIERTQEECRRSVSDVFALQSASTSLSDQADELRRENKTLSLSLRDLQDQLANWHRNTHDIQKKIRQLELEKETLQHALEEAESALELEEGKVQRLQTEVSQIRTEIDRRIREKEEDFENTIKNHQRAIESIRTSLENEQRAKQQLIQSKKKLETDINDLELALDMANKTNVEAQKNIKKQIAQIQELQLQVEEEKRKREEQRENFLMSERKLNIIASERDELLIRKEAIDREKSRIEAEVQEERSRKGEYQVENAQLNAVKRQLDNDLQIVKTELDKTLNELKIAEEIFKKVNADLTRLNEELKNEQHHHDHLERQKKLLDSQLKELQLRLDQAEATVQRVGQRTVDQLQQLIIARNNELDSEQKRHKEIIRQLNKSEREVREKQFQVEEQRKCCSKMHELIEKLQAKIRVYKKQTEEAEEVAAMNLQKFRQIQSQLDEAEERADEAENSLLRVRSKIRVNATPNALSSTFNWKCAGCKTGVEVIRYLYEMNYTKTEILNTAEYVCRHFADQESFLDFVLLSGDYLHHRDWEYTREGHLSAIANLTALLQLHLPQIPIFWALGNHEAVPVNAFGPHFVPDQFRPTWMYRALLAEAHKTDKGLLSVEADEDFVYRGSYAVDYGNLRLISLNNGYCDNTNMFIYINQTDPDGSLTWLVNQLWNAEKSGKACDEECLESWSRNYYRIVVRFEQTIKGQFFGHTHYDSFSLFFTDMNNRGTAPLSVLFTSPSVSTFEELNPAYRIYSVNPTDWEILDYETYFFNLSNTKTSKESPKWEFLYSAKDEYNLKDLSATEWNELIKRIERDPEITRKFNK</sequence>
<keyword evidence="3" id="KW-0964">Secreted</keyword>
<comment type="subcellular location">
    <subcellularLocation>
        <location evidence="1">Secreted</location>
    </subcellularLocation>
</comment>
<dbReference type="GO" id="GO:0016459">
    <property type="term" value="C:myosin complex"/>
    <property type="evidence" value="ECO:0007669"/>
    <property type="project" value="InterPro"/>
</dbReference>
<dbReference type="Gene3D" id="1.20.5.340">
    <property type="match status" value="1"/>
</dbReference>
<dbReference type="InterPro" id="IPR029052">
    <property type="entry name" value="Metallo-depent_PP-like"/>
</dbReference>
<dbReference type="GO" id="GO:0046513">
    <property type="term" value="P:ceramide biosynthetic process"/>
    <property type="evidence" value="ECO:0007669"/>
    <property type="project" value="TreeGrafter"/>
</dbReference>
<keyword evidence="6" id="KW-0325">Glycoprotein</keyword>
<dbReference type="InterPro" id="IPR004843">
    <property type="entry name" value="Calcineurin-like_PHP"/>
</dbReference>
<dbReference type="Pfam" id="PF01576">
    <property type="entry name" value="Myosin_tail_1"/>
    <property type="match status" value="1"/>
</dbReference>
<dbReference type="Gene3D" id="3.60.21.10">
    <property type="match status" value="1"/>
</dbReference>
<evidence type="ECO:0000256" key="1">
    <source>
        <dbReference type="ARBA" id="ARBA00004613"/>
    </source>
</evidence>
<accession>A0A915M9L2</accession>
<dbReference type="FunFam" id="1.20.5.370:FF:000008">
    <property type="entry name" value="Myosin heavy chain"/>
    <property type="match status" value="1"/>
</dbReference>
<dbReference type="Pfam" id="PF19272">
    <property type="entry name" value="ASMase_C"/>
    <property type="match status" value="1"/>
</dbReference>
<organism evidence="11 12">
    <name type="scientific">Meloidogyne javanica</name>
    <name type="common">Root-knot nematode worm</name>
    <dbReference type="NCBI Taxonomy" id="6303"/>
    <lineage>
        <taxon>Eukaryota</taxon>
        <taxon>Metazoa</taxon>
        <taxon>Ecdysozoa</taxon>
        <taxon>Nematoda</taxon>
        <taxon>Chromadorea</taxon>
        <taxon>Rhabditida</taxon>
        <taxon>Tylenchina</taxon>
        <taxon>Tylenchomorpha</taxon>
        <taxon>Tylenchoidea</taxon>
        <taxon>Meloidogynidae</taxon>
        <taxon>Meloidogyninae</taxon>
        <taxon>Meloidogyne</taxon>
        <taxon>Meloidogyne incognita group</taxon>
    </lineage>
</organism>
<feature type="domain" description="Sphingomyelin phosphodiesterase C-terminal" evidence="10">
    <location>
        <begin position="775"/>
        <end position="847"/>
    </location>
</feature>
<feature type="domain" description="Myosin tail" evidence="9">
    <location>
        <begin position="17"/>
        <end position="503"/>
    </location>
</feature>
<evidence type="ECO:0000256" key="7">
    <source>
        <dbReference type="SAM" id="Coils"/>
    </source>
</evidence>
<dbReference type="PANTHER" id="PTHR10340">
    <property type="entry name" value="SPHINGOMYELIN PHOSPHODIESTERASE"/>
    <property type="match status" value="1"/>
</dbReference>
<keyword evidence="4" id="KW-0378">Hydrolase</keyword>
<dbReference type="GO" id="GO:0006685">
    <property type="term" value="P:sphingomyelin catabolic process"/>
    <property type="evidence" value="ECO:0007669"/>
    <property type="project" value="TreeGrafter"/>
</dbReference>
<dbReference type="GO" id="GO:0016020">
    <property type="term" value="C:membrane"/>
    <property type="evidence" value="ECO:0007669"/>
    <property type="project" value="GOC"/>
</dbReference>
<evidence type="ECO:0000256" key="3">
    <source>
        <dbReference type="ARBA" id="ARBA00022525"/>
    </source>
</evidence>
<keyword evidence="5 7" id="KW-0175">Coiled coil</keyword>
<dbReference type="InterPro" id="IPR014751">
    <property type="entry name" value="XRCC4-like_C"/>
</dbReference>
<evidence type="ECO:0000313" key="12">
    <source>
        <dbReference type="WBParaSite" id="scaffold3224_cov283.g6237"/>
    </source>
</evidence>
<evidence type="ECO:0000259" key="9">
    <source>
        <dbReference type="Pfam" id="PF01576"/>
    </source>
</evidence>
<dbReference type="Proteomes" id="UP000887561">
    <property type="component" value="Unplaced"/>
</dbReference>
<dbReference type="Gene3D" id="1.20.5.370">
    <property type="match status" value="1"/>
</dbReference>
<dbReference type="Pfam" id="PF00149">
    <property type="entry name" value="Metallophos"/>
    <property type="match status" value="1"/>
</dbReference>
<dbReference type="PANTHER" id="PTHR10340:SF34">
    <property type="entry name" value="SPHINGOMYELIN PHOSPHODIESTERASE"/>
    <property type="match status" value="1"/>
</dbReference>
<keyword evidence="11" id="KW-1185">Reference proteome</keyword>
<feature type="coiled-coil region" evidence="7">
    <location>
        <begin position="5"/>
        <end position="503"/>
    </location>
</feature>
<feature type="domain" description="Calcineurin-like phosphoesterase" evidence="8">
    <location>
        <begin position="561"/>
        <end position="748"/>
    </location>
</feature>
<dbReference type="WBParaSite" id="scaffold3224_cov283.g6237">
    <property type="protein sequence ID" value="scaffold3224_cov283.g6237"/>
    <property type="gene ID" value="scaffold3224_cov283.g6237"/>
</dbReference>
<name>A0A915M9L2_MELJA</name>
<reference evidence="12" key="1">
    <citation type="submission" date="2022-11" db="UniProtKB">
        <authorList>
            <consortium name="WormBaseParasite"/>
        </authorList>
    </citation>
    <scope>IDENTIFICATION</scope>
</reference>
<evidence type="ECO:0000259" key="8">
    <source>
        <dbReference type="Pfam" id="PF00149"/>
    </source>
</evidence>
<dbReference type="SUPFAM" id="SSF56300">
    <property type="entry name" value="Metallo-dependent phosphatases"/>
    <property type="match status" value="1"/>
</dbReference>
<dbReference type="AlphaFoldDB" id="A0A915M9L2"/>
<dbReference type="InterPro" id="IPR002928">
    <property type="entry name" value="Myosin_tail"/>
</dbReference>